<organism evidence="2 3">
    <name type="scientific">Oryza meyeriana var. granulata</name>
    <dbReference type="NCBI Taxonomy" id="110450"/>
    <lineage>
        <taxon>Eukaryota</taxon>
        <taxon>Viridiplantae</taxon>
        <taxon>Streptophyta</taxon>
        <taxon>Embryophyta</taxon>
        <taxon>Tracheophyta</taxon>
        <taxon>Spermatophyta</taxon>
        <taxon>Magnoliopsida</taxon>
        <taxon>Liliopsida</taxon>
        <taxon>Poales</taxon>
        <taxon>Poaceae</taxon>
        <taxon>BOP clade</taxon>
        <taxon>Oryzoideae</taxon>
        <taxon>Oryzeae</taxon>
        <taxon>Oryzinae</taxon>
        <taxon>Oryza</taxon>
        <taxon>Oryza meyeriana</taxon>
    </lineage>
</organism>
<keyword evidence="1" id="KW-1133">Transmembrane helix</keyword>
<dbReference type="AlphaFoldDB" id="A0A6G1CHX3"/>
<reference evidence="2 3" key="1">
    <citation type="submission" date="2019-11" db="EMBL/GenBank/DDBJ databases">
        <title>Whole genome sequence of Oryza granulata.</title>
        <authorList>
            <person name="Li W."/>
        </authorList>
    </citation>
    <scope>NUCLEOTIDE SEQUENCE [LARGE SCALE GENOMIC DNA]</scope>
    <source>
        <strain evidence="3">cv. Menghai</strain>
        <tissue evidence="2">Leaf</tissue>
    </source>
</reference>
<protein>
    <recommendedName>
        <fullName evidence="4">DRBM domain-containing protein</fullName>
    </recommendedName>
</protein>
<dbReference type="Proteomes" id="UP000479710">
    <property type="component" value="Unassembled WGS sequence"/>
</dbReference>
<comment type="caution">
    <text evidence="2">The sequence shown here is derived from an EMBL/GenBank/DDBJ whole genome shotgun (WGS) entry which is preliminary data.</text>
</comment>
<evidence type="ECO:0000313" key="2">
    <source>
        <dbReference type="EMBL" id="KAF0900245.1"/>
    </source>
</evidence>
<evidence type="ECO:0008006" key="4">
    <source>
        <dbReference type="Google" id="ProtNLM"/>
    </source>
</evidence>
<keyword evidence="1" id="KW-0812">Transmembrane</keyword>
<feature type="transmembrane region" description="Helical" evidence="1">
    <location>
        <begin position="102"/>
        <end position="120"/>
    </location>
</feature>
<dbReference type="EMBL" id="SPHZ02000009">
    <property type="protein sequence ID" value="KAF0900245.1"/>
    <property type="molecule type" value="Genomic_DNA"/>
</dbReference>
<evidence type="ECO:0000256" key="1">
    <source>
        <dbReference type="SAM" id="Phobius"/>
    </source>
</evidence>
<evidence type="ECO:0000313" key="3">
    <source>
        <dbReference type="Proteomes" id="UP000479710"/>
    </source>
</evidence>
<keyword evidence="3" id="KW-1185">Reference proteome</keyword>
<accession>A0A6G1CHX3</accession>
<gene>
    <name evidence="2" type="ORF">E2562_029755</name>
</gene>
<name>A0A6G1CHX3_9ORYZ</name>
<sequence>MGKANFEKRRAKQTSREQAVFFFKSIVLQILILMDCWCWIGLIQGLRHLTMVLGLLKVETTKGPMSLYVASVSFAGNTILMELQETRKDAEQKAARAAVKSILVGGMFPAVFIGFLPLFYP</sequence>
<feature type="transmembrane region" description="Helical" evidence="1">
    <location>
        <begin position="21"/>
        <end position="43"/>
    </location>
</feature>
<feature type="transmembrane region" description="Helical" evidence="1">
    <location>
        <begin position="63"/>
        <end position="81"/>
    </location>
</feature>
<dbReference type="Gene3D" id="3.30.160.20">
    <property type="match status" value="1"/>
</dbReference>
<proteinExistence type="predicted"/>
<keyword evidence="1" id="KW-0472">Membrane</keyword>
<dbReference type="SUPFAM" id="SSF54768">
    <property type="entry name" value="dsRNA-binding domain-like"/>
    <property type="match status" value="1"/>
</dbReference>